<dbReference type="KEGG" id="mlr:MELLADRAFT_124199"/>
<dbReference type="Proteomes" id="UP000001072">
    <property type="component" value="Unassembled WGS sequence"/>
</dbReference>
<proteinExistence type="predicted"/>
<dbReference type="GeneID" id="18926672"/>
<evidence type="ECO:0000256" key="1">
    <source>
        <dbReference type="SAM" id="SignalP"/>
    </source>
</evidence>
<evidence type="ECO:0000313" key="2">
    <source>
        <dbReference type="EMBL" id="EGG12379.1"/>
    </source>
</evidence>
<protein>
    <submittedName>
        <fullName evidence="2">Secreted protein</fullName>
    </submittedName>
</protein>
<evidence type="ECO:0000313" key="3">
    <source>
        <dbReference type="Proteomes" id="UP000001072"/>
    </source>
</evidence>
<feature type="chain" id="PRO_5003320634" evidence="1">
    <location>
        <begin position="23"/>
        <end position="158"/>
    </location>
</feature>
<sequence length="158" mass="18066">MRTYITIPSFVLIITAWRSVSASITCGVSWNAVTLEPGQIACQAGDRHYSCKLQECWVGDPPARDDSKYNVMDHIFFEDCHKYKDKFGDSKQEKDGVRVQASRYWSLVGKSHPHFNVIGHEAEKDVPTELPGYRCNDIEAVVPECRRESCQLMENAHW</sequence>
<gene>
    <name evidence="2" type="ORF">MELLADRAFT_124199</name>
</gene>
<dbReference type="VEuPathDB" id="FungiDB:MELLADRAFT_124199"/>
<dbReference type="EMBL" id="GL883091">
    <property type="protein sequence ID" value="EGG12379.1"/>
    <property type="molecule type" value="Genomic_DNA"/>
</dbReference>
<dbReference type="RefSeq" id="XP_007404754.1">
    <property type="nucleotide sequence ID" value="XM_007404692.1"/>
</dbReference>
<dbReference type="InParanoid" id="F4R6X3"/>
<reference evidence="3" key="1">
    <citation type="journal article" date="2011" name="Proc. Natl. Acad. Sci. U.S.A.">
        <title>Obligate biotrophy features unraveled by the genomic analysis of rust fungi.</title>
        <authorList>
            <person name="Duplessis S."/>
            <person name="Cuomo C.A."/>
            <person name="Lin Y.-C."/>
            <person name="Aerts A."/>
            <person name="Tisserant E."/>
            <person name="Veneault-Fourrey C."/>
            <person name="Joly D.L."/>
            <person name="Hacquard S."/>
            <person name="Amselem J."/>
            <person name="Cantarel B.L."/>
            <person name="Chiu R."/>
            <person name="Coutinho P.M."/>
            <person name="Feau N."/>
            <person name="Field M."/>
            <person name="Frey P."/>
            <person name="Gelhaye E."/>
            <person name="Goldberg J."/>
            <person name="Grabherr M.G."/>
            <person name="Kodira C.D."/>
            <person name="Kohler A."/>
            <person name="Kuees U."/>
            <person name="Lindquist E.A."/>
            <person name="Lucas S.M."/>
            <person name="Mago R."/>
            <person name="Mauceli E."/>
            <person name="Morin E."/>
            <person name="Murat C."/>
            <person name="Pangilinan J.L."/>
            <person name="Park R."/>
            <person name="Pearson M."/>
            <person name="Quesneville H."/>
            <person name="Rouhier N."/>
            <person name="Sakthikumar S."/>
            <person name="Salamov A.A."/>
            <person name="Schmutz J."/>
            <person name="Selles B."/>
            <person name="Shapiro H."/>
            <person name="Tanguay P."/>
            <person name="Tuskan G.A."/>
            <person name="Henrissat B."/>
            <person name="Van de Peer Y."/>
            <person name="Rouze P."/>
            <person name="Ellis J.G."/>
            <person name="Dodds P.N."/>
            <person name="Schein J.E."/>
            <person name="Zhong S."/>
            <person name="Hamelin R.C."/>
            <person name="Grigoriev I.V."/>
            <person name="Szabo L.J."/>
            <person name="Martin F."/>
        </authorList>
    </citation>
    <scope>NUCLEOTIDE SEQUENCE [LARGE SCALE GENOMIC DNA]</scope>
    <source>
        <strain evidence="3">98AG31 / pathotype 3-4-7</strain>
    </source>
</reference>
<keyword evidence="1" id="KW-0732">Signal</keyword>
<dbReference type="OrthoDB" id="10361842at2759"/>
<name>F4R6X3_MELLP</name>
<organism evidence="3">
    <name type="scientific">Melampsora larici-populina (strain 98AG31 / pathotype 3-4-7)</name>
    <name type="common">Poplar leaf rust fungus</name>
    <dbReference type="NCBI Taxonomy" id="747676"/>
    <lineage>
        <taxon>Eukaryota</taxon>
        <taxon>Fungi</taxon>
        <taxon>Dikarya</taxon>
        <taxon>Basidiomycota</taxon>
        <taxon>Pucciniomycotina</taxon>
        <taxon>Pucciniomycetes</taxon>
        <taxon>Pucciniales</taxon>
        <taxon>Melampsoraceae</taxon>
        <taxon>Melampsora</taxon>
    </lineage>
</organism>
<keyword evidence="3" id="KW-1185">Reference proteome</keyword>
<dbReference type="HOGENOM" id="CLU_141155_0_0_1"/>
<dbReference type="AlphaFoldDB" id="F4R6X3"/>
<accession>F4R6X3</accession>
<feature type="signal peptide" evidence="1">
    <location>
        <begin position="1"/>
        <end position="22"/>
    </location>
</feature>